<reference evidence="1 2" key="1">
    <citation type="journal article" date="2022" name="Genome Biol. Evol.">
        <title>The Spruce Budworm Genome: Reconstructing the Evolutionary History of Antifreeze Proteins.</title>
        <authorList>
            <person name="Beliveau C."/>
            <person name="Gagne P."/>
            <person name="Picq S."/>
            <person name="Vernygora O."/>
            <person name="Keeling C.I."/>
            <person name="Pinkney K."/>
            <person name="Doucet D."/>
            <person name="Wen F."/>
            <person name="Johnston J.S."/>
            <person name="Maaroufi H."/>
            <person name="Boyle B."/>
            <person name="Laroche J."/>
            <person name="Dewar K."/>
            <person name="Juretic N."/>
            <person name="Blackburn G."/>
            <person name="Nisole A."/>
            <person name="Brunet B."/>
            <person name="Brandao M."/>
            <person name="Lumley L."/>
            <person name="Duan J."/>
            <person name="Quan G."/>
            <person name="Lucarotti C.J."/>
            <person name="Roe A.D."/>
            <person name="Sperling F.A.H."/>
            <person name="Levesque R.C."/>
            <person name="Cusson M."/>
        </authorList>
    </citation>
    <scope>NUCLEOTIDE SEQUENCE [LARGE SCALE GENOMIC DNA]</scope>
    <source>
        <strain evidence="1">Glfc:IPQL:Cfum</strain>
    </source>
</reference>
<evidence type="ECO:0000313" key="1">
    <source>
        <dbReference type="EMBL" id="KAI8423484.1"/>
    </source>
</evidence>
<comment type="caution">
    <text evidence="1">The sequence shown here is derived from an EMBL/GenBank/DDBJ whole genome shotgun (WGS) entry which is preliminary data.</text>
</comment>
<keyword evidence="2" id="KW-1185">Reference proteome</keyword>
<organism evidence="1 2">
    <name type="scientific">Choristoneura fumiferana</name>
    <name type="common">Spruce budworm moth</name>
    <name type="synonym">Archips fumiferana</name>
    <dbReference type="NCBI Taxonomy" id="7141"/>
    <lineage>
        <taxon>Eukaryota</taxon>
        <taxon>Metazoa</taxon>
        <taxon>Ecdysozoa</taxon>
        <taxon>Arthropoda</taxon>
        <taxon>Hexapoda</taxon>
        <taxon>Insecta</taxon>
        <taxon>Pterygota</taxon>
        <taxon>Neoptera</taxon>
        <taxon>Endopterygota</taxon>
        <taxon>Lepidoptera</taxon>
        <taxon>Glossata</taxon>
        <taxon>Ditrysia</taxon>
        <taxon>Tortricoidea</taxon>
        <taxon>Tortricidae</taxon>
        <taxon>Tortricinae</taxon>
        <taxon>Choristoneura</taxon>
    </lineage>
</organism>
<evidence type="ECO:0000313" key="2">
    <source>
        <dbReference type="Proteomes" id="UP001064048"/>
    </source>
</evidence>
<gene>
    <name evidence="1" type="ORF">MSG28_012600</name>
</gene>
<name>A0ACC0JHB0_CHOFU</name>
<dbReference type="Proteomes" id="UP001064048">
    <property type="component" value="Chromosome 22"/>
</dbReference>
<protein>
    <submittedName>
        <fullName evidence="1">Uncharacterized protein</fullName>
    </submittedName>
</protein>
<dbReference type="EMBL" id="CM046122">
    <property type="protein sequence ID" value="KAI8423484.1"/>
    <property type="molecule type" value="Genomic_DNA"/>
</dbReference>
<sequence length="1325" mass="144384">MLQNCSKRNVTNKQLLDGLDSKYQLVLGANLLARHQVDVFHALAATLEAQGHVLLEEPADVLDTPGTAALLKDAGLVAVARQRAVACEYVLLHRVATHPATRIVLEVRDDDFAWVEALRDAMKRAESEELRVYVWSRDASSGVLGLGTCLHYEAGGDKLRVYYLPDAKDVFDPDSPAYRAQIQQDLSFNVLRAGIWGTYRHLLVDNPVHEQTQVEHAYVNTLTRGDLSSVCWIESDLKHATTVSQPAKTDLCRVYCAPINYRDIMLATGKLPLNALPENLAGHECILGLEFSGRSSSGKRVMGIVAAKALASTVIADAGFMWDVPAAWTLEEAATVPAAYSTAYYALAVRGRMRRSDSVLVHAGASDVGQAAISIALHASCTVYTTVATPDERTFLLHRFPNLSDARIGNSLDCSFEQLVQYHTRGRGVDLVLNSLTGGDQLQASLRCLRAVGGRFLEIGRLKSSINLELNVAVLLKNIEVHGILLDALLDDNSDKAAVVRSVAEGIINGAVRPLPSTVYADCQLEQAFRYMATGKHIGKVLIRIREEESGVHSPPPRLLPALPRTYMHPAKSYVLVGDLINRLAQPTVRCHPTNEPPTVLQPNLGGLGGFGLELGDWLIKRGARALVLNSRSGVRTGYQAWCIRSKGLPPILPLLSVPCIQGPVLQEEVQFILPSPPRSASVKIYRWRKQGVRVEVSTLDATTAAGARALLGEAARTAPVGGIFNLAAVLRDAFLENQTPDGFRAVAKPKIDGTRALDTASRKLAPELDYFVVFSSLTCGRGNPGQSNYGLANSAMERLCEQRQADGLPALAVQWGAIGDVGLFAIARHGGDTEHIASCLATLGALMALPHAVTASFVLADKHRPQKAPSQELKLVVANILGIQKTNKVSDDATLPELGMDSLMGAEIKQTLEREYSVMLSVREIRELTFKKLQSMGSKAPVPAEPEKPARTQPIRKTGHHGNELVPFITFGELIPKQVIVKLPSLPAASADAKPVFMIHPIEGVVDSLAGVAACVRGAVYGLQCTRSTPLDSMTALAHFYLKHVRITQPEPPYTLLGYSFGACVALEMALQLESKGCSVRLVLVEGSPAYLATHISRNKVKARSRRSAQADEADALFYFAQTINSIETPKELADWPTPSEMEGLENWDARVARVTDLIVESDLRFEKEVVKIAAYTFYRKLVLGDTYKPAAKLASPVILFRARDNYVALDEDYGLREVCAGKLLTRELAGTHRTILEGESGLIIAEHARRDEAGRELKCVCILARPPRAAAGAAIQIAILVSPRLVSPRLVSPRRWKITLRFWCFAGRLPRHVRFARSARALL</sequence>
<proteinExistence type="predicted"/>
<accession>A0ACC0JHB0</accession>